<dbReference type="PANTHER" id="PTHR48449">
    <property type="entry name" value="DUF1985 DOMAIN-CONTAINING PROTEIN"/>
    <property type="match status" value="1"/>
</dbReference>
<proteinExistence type="predicted"/>
<dbReference type="AlphaFoldDB" id="A0A9I9EEU3"/>
<dbReference type="Pfam" id="PF09331">
    <property type="entry name" value="DUF1985"/>
    <property type="match status" value="1"/>
</dbReference>
<sequence length="210" mass="24800">MAKIPTQFLDFLLRKQCHTKKTNVLAFNFNGHIAEFELKEFCFVIGLKGHKFLELNLGKGKENGLKNALFRHDDFITRRDIERTFKALCNKEDWLKEKLVNFYILEAFLIPKQYNHINLQHLDILDDEETFKDYPWGRLLYILTYQFLKKASYSDKDTVYLQRFPLALVYWAFEKISRLSNLDVGFGRKLAIEGPPIVTWDVWKLVTGGL</sequence>
<protein>
    <recommendedName>
        <fullName evidence="1">DUF1985 domain-containing protein</fullName>
    </recommendedName>
</protein>
<evidence type="ECO:0000313" key="2">
    <source>
        <dbReference type="EnsemblPlants" id="MELO3C032772.2.1"/>
    </source>
</evidence>
<reference evidence="2" key="1">
    <citation type="submission" date="2023-03" db="UniProtKB">
        <authorList>
            <consortium name="EnsemblPlants"/>
        </authorList>
    </citation>
    <scope>IDENTIFICATION</scope>
</reference>
<dbReference type="Gramene" id="MELO3C032772.2.1">
    <property type="protein sequence ID" value="MELO3C032772.2.1"/>
    <property type="gene ID" value="MELO3C032772.2"/>
</dbReference>
<evidence type="ECO:0000259" key="1">
    <source>
        <dbReference type="Pfam" id="PF09331"/>
    </source>
</evidence>
<name>A0A9I9EEU3_CUCME</name>
<dbReference type="PANTHER" id="PTHR48449:SF1">
    <property type="entry name" value="DUF1985 DOMAIN-CONTAINING PROTEIN"/>
    <property type="match status" value="1"/>
</dbReference>
<accession>A0A9I9EEU3</accession>
<organism evidence="2">
    <name type="scientific">Cucumis melo</name>
    <name type="common">Muskmelon</name>
    <dbReference type="NCBI Taxonomy" id="3656"/>
    <lineage>
        <taxon>Eukaryota</taxon>
        <taxon>Viridiplantae</taxon>
        <taxon>Streptophyta</taxon>
        <taxon>Embryophyta</taxon>
        <taxon>Tracheophyta</taxon>
        <taxon>Spermatophyta</taxon>
        <taxon>Magnoliopsida</taxon>
        <taxon>eudicotyledons</taxon>
        <taxon>Gunneridae</taxon>
        <taxon>Pentapetalae</taxon>
        <taxon>rosids</taxon>
        <taxon>fabids</taxon>
        <taxon>Cucurbitales</taxon>
        <taxon>Cucurbitaceae</taxon>
        <taxon>Benincaseae</taxon>
        <taxon>Cucumis</taxon>
    </lineage>
</organism>
<dbReference type="EnsemblPlants" id="MELO3C032772.2.1">
    <property type="protein sequence ID" value="MELO3C032772.2.1"/>
    <property type="gene ID" value="MELO3C032772.2"/>
</dbReference>
<feature type="domain" description="DUF1985" evidence="1">
    <location>
        <begin position="13"/>
        <end position="141"/>
    </location>
</feature>
<dbReference type="InterPro" id="IPR015410">
    <property type="entry name" value="DUF1985"/>
</dbReference>